<comment type="similarity">
    <text evidence="2">Belongs to the ABC-4 integral membrane protein family. LolC/E subfamily.</text>
</comment>
<evidence type="ECO:0000313" key="10">
    <source>
        <dbReference type="EMBL" id="WKN39345.1"/>
    </source>
</evidence>
<evidence type="ECO:0000259" key="9">
    <source>
        <dbReference type="Pfam" id="PF12704"/>
    </source>
</evidence>
<feature type="transmembrane region" description="Helical" evidence="7">
    <location>
        <begin position="373"/>
        <end position="400"/>
    </location>
</feature>
<dbReference type="Pfam" id="PF02687">
    <property type="entry name" value="FtsX"/>
    <property type="match status" value="1"/>
</dbReference>
<dbReference type="PANTHER" id="PTHR30489:SF0">
    <property type="entry name" value="LIPOPROTEIN-RELEASING SYSTEM TRANSMEMBRANE PROTEIN LOLE"/>
    <property type="match status" value="1"/>
</dbReference>
<keyword evidence="5 7" id="KW-1133">Transmembrane helix</keyword>
<protein>
    <submittedName>
        <fullName evidence="10">ABC transporter permease</fullName>
    </submittedName>
</protein>
<dbReference type="GO" id="GO:0044874">
    <property type="term" value="P:lipoprotein localization to outer membrane"/>
    <property type="evidence" value="ECO:0007669"/>
    <property type="project" value="TreeGrafter"/>
</dbReference>
<dbReference type="InterPro" id="IPR025857">
    <property type="entry name" value="MacB_PCD"/>
</dbReference>
<evidence type="ECO:0000259" key="8">
    <source>
        <dbReference type="Pfam" id="PF02687"/>
    </source>
</evidence>
<feature type="transmembrane region" description="Helical" evidence="7">
    <location>
        <begin position="26"/>
        <end position="48"/>
    </location>
</feature>
<reference evidence="10" key="2">
    <citation type="journal article" date="2024" name="Antonie Van Leeuwenhoek">
        <title>Roseihalotalea indica gen. nov., sp. nov., a halophilic Bacteroidetes from mesopelagic Southwest Indian Ocean with higher carbohydrate metabolic potential.</title>
        <authorList>
            <person name="Chen B."/>
            <person name="Zhang M."/>
            <person name="Lin D."/>
            <person name="Ye J."/>
            <person name="Tang K."/>
        </authorList>
    </citation>
    <scope>NUCLEOTIDE SEQUENCE</scope>
    <source>
        <strain evidence="10">TK19036</strain>
    </source>
</reference>
<proteinExistence type="inferred from homology"/>
<name>A0AA49GU11_9BACT</name>
<keyword evidence="3" id="KW-1003">Cell membrane</keyword>
<evidence type="ECO:0000256" key="5">
    <source>
        <dbReference type="ARBA" id="ARBA00022989"/>
    </source>
</evidence>
<evidence type="ECO:0000256" key="4">
    <source>
        <dbReference type="ARBA" id="ARBA00022692"/>
    </source>
</evidence>
<feature type="transmembrane region" description="Helical" evidence="7">
    <location>
        <begin position="331"/>
        <end position="353"/>
    </location>
</feature>
<dbReference type="AlphaFoldDB" id="A0AA49GU11"/>
<dbReference type="GO" id="GO:0098797">
    <property type="term" value="C:plasma membrane protein complex"/>
    <property type="evidence" value="ECO:0007669"/>
    <property type="project" value="TreeGrafter"/>
</dbReference>
<dbReference type="Pfam" id="PF12704">
    <property type="entry name" value="MacB_PCD"/>
    <property type="match status" value="1"/>
</dbReference>
<evidence type="ECO:0000256" key="6">
    <source>
        <dbReference type="ARBA" id="ARBA00023136"/>
    </source>
</evidence>
<dbReference type="InterPro" id="IPR051447">
    <property type="entry name" value="Lipoprotein-release_system"/>
</dbReference>
<dbReference type="InterPro" id="IPR003838">
    <property type="entry name" value="ABC3_permease_C"/>
</dbReference>
<feature type="domain" description="MacB-like periplasmic core" evidence="9">
    <location>
        <begin position="26"/>
        <end position="247"/>
    </location>
</feature>
<evidence type="ECO:0000256" key="7">
    <source>
        <dbReference type="SAM" id="Phobius"/>
    </source>
</evidence>
<sequence length="411" mass="47228">MNLPYFIAKRISKAENRSFSATINKIAVASIAIGLALMIISFLILSGFRKEVKDKIYTFSGHIQVTKYTLNNSMQEEPISVNNELYQHPEQYDFIDHVQVFSHKAGVLQSDKEWYGAFMKGVSPNFDSTRFKRNLEKGKFIQFKDSIDGPNNYSTDVLLSRKIANILQVDTGDAVRMYFIDPPNPRVRKLNVRGIYYTGLEEFDDQVIIGDIGMIQRLNNWPDTLVGGFEVYLNDAEDLERAETTLQNDLDYSLFVEKISDKYVQMFEWLELINNNVIIFLVLILFVACFNIVSILLILIMERTQMIGLLKAIGAQNRQIRRIFTYNGMRLIMQGMVLGNVIGIGFGVLQYYFKIIPLDPENYYMEFVPIQWDFLAIILVNALTFGIIGLVLSIPTAIILRIQPIRAIRFD</sequence>
<reference evidence="10" key="1">
    <citation type="journal article" date="2023" name="Comput. Struct. Biotechnol. J.">
        <title>Discovery of a novel marine Bacteroidetes with a rich repertoire of carbohydrate-active enzymes.</title>
        <authorList>
            <person name="Chen B."/>
            <person name="Liu G."/>
            <person name="Chen Q."/>
            <person name="Wang H."/>
            <person name="Liu L."/>
            <person name="Tang K."/>
        </authorList>
    </citation>
    <scope>NUCLEOTIDE SEQUENCE</scope>
    <source>
        <strain evidence="10">TK19036</strain>
    </source>
</reference>
<feature type="transmembrane region" description="Helical" evidence="7">
    <location>
        <begin position="277"/>
        <end position="301"/>
    </location>
</feature>
<dbReference type="PANTHER" id="PTHR30489">
    <property type="entry name" value="LIPOPROTEIN-RELEASING SYSTEM TRANSMEMBRANE PROTEIN LOLE"/>
    <property type="match status" value="1"/>
</dbReference>
<keyword evidence="4 7" id="KW-0812">Transmembrane</keyword>
<keyword evidence="6 7" id="KW-0472">Membrane</keyword>
<dbReference type="EMBL" id="CP120682">
    <property type="protein sequence ID" value="WKN39345.1"/>
    <property type="molecule type" value="Genomic_DNA"/>
</dbReference>
<feature type="domain" description="ABC3 transporter permease C-terminal" evidence="8">
    <location>
        <begin position="278"/>
        <end position="404"/>
    </location>
</feature>
<organism evidence="10">
    <name type="scientific">Roseihalotalea indica</name>
    <dbReference type="NCBI Taxonomy" id="2867963"/>
    <lineage>
        <taxon>Bacteria</taxon>
        <taxon>Pseudomonadati</taxon>
        <taxon>Bacteroidota</taxon>
        <taxon>Cytophagia</taxon>
        <taxon>Cytophagales</taxon>
        <taxon>Catalimonadaceae</taxon>
        <taxon>Roseihalotalea</taxon>
    </lineage>
</organism>
<accession>A0AA49GU11</accession>
<evidence type="ECO:0000256" key="2">
    <source>
        <dbReference type="ARBA" id="ARBA00005236"/>
    </source>
</evidence>
<comment type="subcellular location">
    <subcellularLocation>
        <location evidence="1">Cell membrane</location>
        <topology evidence="1">Multi-pass membrane protein</topology>
    </subcellularLocation>
</comment>
<evidence type="ECO:0000256" key="3">
    <source>
        <dbReference type="ARBA" id="ARBA00022475"/>
    </source>
</evidence>
<gene>
    <name evidence="10" type="ORF">K4G66_11650</name>
</gene>
<evidence type="ECO:0000256" key="1">
    <source>
        <dbReference type="ARBA" id="ARBA00004651"/>
    </source>
</evidence>